<feature type="region of interest" description="Disordered" evidence="1">
    <location>
        <begin position="454"/>
        <end position="495"/>
    </location>
</feature>
<keyword evidence="4" id="KW-1185">Reference proteome</keyword>
<dbReference type="PANTHER" id="PTHR19303:SF73">
    <property type="entry name" value="PROTEIN PDC2"/>
    <property type="match status" value="1"/>
</dbReference>
<evidence type="ECO:0000313" key="4">
    <source>
        <dbReference type="Proteomes" id="UP000030746"/>
    </source>
</evidence>
<dbReference type="HOGENOM" id="CLU_464056_0_0_1"/>
<dbReference type="CTD" id="20238388"/>
<dbReference type="RefSeq" id="XP_009053809.1">
    <property type="nucleotide sequence ID" value="XM_009055561.1"/>
</dbReference>
<evidence type="ECO:0000256" key="1">
    <source>
        <dbReference type="SAM" id="MobiDB-lite"/>
    </source>
</evidence>
<reference evidence="3 4" key="1">
    <citation type="journal article" date="2013" name="Nature">
        <title>Insights into bilaterian evolution from three spiralian genomes.</title>
        <authorList>
            <person name="Simakov O."/>
            <person name="Marletaz F."/>
            <person name="Cho S.J."/>
            <person name="Edsinger-Gonzales E."/>
            <person name="Havlak P."/>
            <person name="Hellsten U."/>
            <person name="Kuo D.H."/>
            <person name="Larsson T."/>
            <person name="Lv J."/>
            <person name="Arendt D."/>
            <person name="Savage R."/>
            <person name="Osoegawa K."/>
            <person name="de Jong P."/>
            <person name="Grimwood J."/>
            <person name="Chapman J.A."/>
            <person name="Shapiro H."/>
            <person name="Aerts A."/>
            <person name="Otillar R.P."/>
            <person name="Terry A.Y."/>
            <person name="Boore J.L."/>
            <person name="Grigoriev I.V."/>
            <person name="Lindberg D.R."/>
            <person name="Seaver E.C."/>
            <person name="Weisblat D.A."/>
            <person name="Putnam N.H."/>
            <person name="Rokhsar D.S."/>
        </authorList>
    </citation>
    <scope>NUCLEOTIDE SEQUENCE [LARGE SCALE GENOMIC DNA]</scope>
</reference>
<proteinExistence type="predicted"/>
<name>V4AEI1_LOTGI</name>
<feature type="domain" description="DDE-1" evidence="2">
    <location>
        <begin position="140"/>
        <end position="304"/>
    </location>
</feature>
<feature type="compositionally biased region" description="Low complexity" evidence="1">
    <location>
        <begin position="462"/>
        <end position="490"/>
    </location>
</feature>
<dbReference type="KEGG" id="lgi:LOTGIDRAFT_160412"/>
<dbReference type="EMBL" id="KB201656">
    <property type="protein sequence ID" value="ESO95292.1"/>
    <property type="molecule type" value="Genomic_DNA"/>
</dbReference>
<gene>
    <name evidence="3" type="ORF">LOTGIDRAFT_160412</name>
</gene>
<feature type="compositionally biased region" description="Polar residues" evidence="1">
    <location>
        <begin position="125"/>
        <end position="135"/>
    </location>
</feature>
<feature type="compositionally biased region" description="Polar residues" evidence="1">
    <location>
        <begin position="418"/>
        <end position="431"/>
    </location>
</feature>
<protein>
    <recommendedName>
        <fullName evidence="2">DDE-1 domain-containing protein</fullName>
    </recommendedName>
</protein>
<organism evidence="3 4">
    <name type="scientific">Lottia gigantea</name>
    <name type="common">Giant owl limpet</name>
    <dbReference type="NCBI Taxonomy" id="225164"/>
    <lineage>
        <taxon>Eukaryota</taxon>
        <taxon>Metazoa</taxon>
        <taxon>Spiralia</taxon>
        <taxon>Lophotrochozoa</taxon>
        <taxon>Mollusca</taxon>
        <taxon>Gastropoda</taxon>
        <taxon>Patellogastropoda</taxon>
        <taxon>Lottioidea</taxon>
        <taxon>Lottiidae</taxon>
        <taxon>Lottia</taxon>
    </lineage>
</organism>
<dbReference type="OrthoDB" id="6157693at2759"/>
<dbReference type="PANTHER" id="PTHR19303">
    <property type="entry name" value="TRANSPOSON"/>
    <property type="match status" value="1"/>
</dbReference>
<evidence type="ECO:0000259" key="2">
    <source>
        <dbReference type="Pfam" id="PF03184"/>
    </source>
</evidence>
<dbReference type="GeneID" id="20238388"/>
<dbReference type="AlphaFoldDB" id="V4AEI1"/>
<evidence type="ECO:0000313" key="3">
    <source>
        <dbReference type="EMBL" id="ESO95292.1"/>
    </source>
</evidence>
<dbReference type="Proteomes" id="UP000030746">
    <property type="component" value="Unassembled WGS sequence"/>
</dbReference>
<feature type="region of interest" description="Disordered" evidence="1">
    <location>
        <begin position="418"/>
        <end position="442"/>
    </location>
</feature>
<dbReference type="OMA" id="GDMLANI"/>
<sequence>MNFAPKYPSKEPSYIADDSYSGALIEETLLKVLEIYQPEDIFNCQETGLYYNAMPECSPKNSNGDIKITNETNDETSEGEKAEGESGKAERESEKAEGESEKAGGESEMAEGEDNHSVVSKEADNQNGSEKSSKVASTYDRMTLLLCCNMAGSEKLRPLIICNNTTVKLEDNEAPVIYKTNNYGLMTTDLFASWLEDLDKTMEKDKRQICMILTDVDEHTSRCALNNIRLVYVPPGTTSFTHPLNHGIIQNFKALYRQQTISKMHVQKSDDLVNSTTKLGVLDGIFMLSESWDQVKQSTIQNCFMKAMMGAASVNESNEVNENEVVSPPQNMTKEEFHKFVNIDDHLQCFATSRSPLLSKYHVPHESPSVGEMLANIEKKVQAMSENGSSPPRYQSTPLRHTASPINLAKDKSSIGINLSHSANSSRNQSPVMFDGGEHPRKKNKLDKLAHRLMNGEDKSSSPKTPSTSSVTNHHSKSISSSSSSASTKSTPKMLPNMAAANPFMQFQMLNMMQHQLNPLMAANTLSPALNPFVQGATQNPSHQDALVALDTLRQYLESRNDEACLGAFKVFDAFVRFSIMRNLQQRM</sequence>
<dbReference type="GO" id="GO:0005634">
    <property type="term" value="C:nucleus"/>
    <property type="evidence" value="ECO:0007669"/>
    <property type="project" value="TreeGrafter"/>
</dbReference>
<dbReference type="GO" id="GO:0003677">
    <property type="term" value="F:DNA binding"/>
    <property type="evidence" value="ECO:0007669"/>
    <property type="project" value="TreeGrafter"/>
</dbReference>
<feature type="region of interest" description="Disordered" evidence="1">
    <location>
        <begin position="61"/>
        <end position="135"/>
    </location>
</feature>
<feature type="compositionally biased region" description="Basic and acidic residues" evidence="1">
    <location>
        <begin position="113"/>
        <end position="124"/>
    </location>
</feature>
<accession>V4AEI1</accession>
<dbReference type="InterPro" id="IPR004875">
    <property type="entry name" value="DDE_SF_endonuclease_dom"/>
</dbReference>
<feature type="compositionally biased region" description="Basic and acidic residues" evidence="1">
    <location>
        <begin position="78"/>
        <end position="105"/>
    </location>
</feature>
<dbReference type="InterPro" id="IPR050863">
    <property type="entry name" value="CenT-Element_Derived"/>
</dbReference>
<dbReference type="Pfam" id="PF03184">
    <property type="entry name" value="DDE_1"/>
    <property type="match status" value="1"/>
</dbReference>